<keyword evidence="2" id="KW-0472">Membrane</keyword>
<dbReference type="OrthoDB" id="630188at2759"/>
<protein>
    <recommendedName>
        <fullName evidence="3">Trichome birefringence-like C-terminal domain-containing protein</fullName>
    </recommendedName>
</protein>
<dbReference type="GO" id="GO:0016413">
    <property type="term" value="F:O-acetyltransferase activity"/>
    <property type="evidence" value="ECO:0007669"/>
    <property type="project" value="InterPro"/>
</dbReference>
<keyword evidence="2" id="KW-0812">Transmembrane</keyword>
<name>A0A8X8CXW6_POPTO</name>
<proteinExistence type="inferred from homology"/>
<accession>A0A8X8CXW6</accession>
<dbReference type="GO" id="GO:0005794">
    <property type="term" value="C:Golgi apparatus"/>
    <property type="evidence" value="ECO:0007669"/>
    <property type="project" value="TreeGrafter"/>
</dbReference>
<keyword evidence="5" id="KW-1185">Reference proteome</keyword>
<feature type="transmembrane region" description="Helical" evidence="2">
    <location>
        <begin position="21"/>
        <end position="42"/>
    </location>
</feature>
<dbReference type="Pfam" id="PF13839">
    <property type="entry name" value="PC-Esterase"/>
    <property type="match status" value="2"/>
</dbReference>
<reference evidence="4" key="1">
    <citation type="journal article" date="2020" name="bioRxiv">
        <title>Hybrid origin of Populus tomentosa Carr. identified through genome sequencing and phylogenomic analysis.</title>
        <authorList>
            <person name="An X."/>
            <person name="Gao K."/>
            <person name="Chen Z."/>
            <person name="Li J."/>
            <person name="Yang X."/>
            <person name="Yang X."/>
            <person name="Zhou J."/>
            <person name="Guo T."/>
            <person name="Zhao T."/>
            <person name="Huang S."/>
            <person name="Miao D."/>
            <person name="Khan W.U."/>
            <person name="Rao P."/>
            <person name="Ye M."/>
            <person name="Lei B."/>
            <person name="Liao W."/>
            <person name="Wang J."/>
            <person name="Ji L."/>
            <person name="Li Y."/>
            <person name="Guo B."/>
            <person name="Mustafa N.S."/>
            <person name="Li S."/>
            <person name="Yun Q."/>
            <person name="Keller S.R."/>
            <person name="Mao J."/>
            <person name="Zhang R."/>
            <person name="Strauss S.H."/>
        </authorList>
    </citation>
    <scope>NUCLEOTIDE SEQUENCE</scope>
    <source>
        <strain evidence="4">GM15</strain>
        <tissue evidence="4">Leaf</tissue>
    </source>
</reference>
<dbReference type="EMBL" id="JAAWWB010000012">
    <property type="protein sequence ID" value="KAG6770362.1"/>
    <property type="molecule type" value="Genomic_DNA"/>
</dbReference>
<dbReference type="InterPro" id="IPR026057">
    <property type="entry name" value="TBL_C"/>
</dbReference>
<sequence length="271" mass="31501">MDHHQQPTRNQKHQPLYSPLIIKREVVCATSFLIVFDLFGPFDPLSVFRFGFLSQILPNNKKSSRLAWKVVPFLILALDVFRNGRKYLNWRWQPEGCGLPRFDASELLERSRNGGIVFAGDSVGRNQWEPFLCMLAPGGTFPGYSSAKPDHLHWFSKKYEGADVLVFNTGHWGYYFEDKGQVTMSLNVMEAFKKSLQASNLWIENLNPERTRVFFCGYSPVHYRQPETNYTMLEPEPVHNQIISTVIKEMDYGDRKVQFLNITHLTQFRTK</sequence>
<evidence type="ECO:0000259" key="3">
    <source>
        <dbReference type="Pfam" id="PF13839"/>
    </source>
</evidence>
<feature type="domain" description="Trichome birefringence-like C-terminal" evidence="3">
    <location>
        <begin position="99"/>
        <end position="136"/>
    </location>
</feature>
<dbReference type="Proteomes" id="UP000886885">
    <property type="component" value="Chromosome 6D"/>
</dbReference>
<feature type="domain" description="Trichome birefringence-like C-terminal" evidence="3">
    <location>
        <begin position="147"/>
        <end position="270"/>
    </location>
</feature>
<comment type="caution">
    <text evidence="4">The sequence shown here is derived from an EMBL/GenBank/DDBJ whole genome shotgun (WGS) entry which is preliminary data.</text>
</comment>
<keyword evidence="2" id="KW-1133">Transmembrane helix</keyword>
<evidence type="ECO:0000256" key="2">
    <source>
        <dbReference type="SAM" id="Phobius"/>
    </source>
</evidence>
<evidence type="ECO:0000313" key="5">
    <source>
        <dbReference type="Proteomes" id="UP000886885"/>
    </source>
</evidence>
<dbReference type="PANTHER" id="PTHR32285">
    <property type="entry name" value="PROTEIN TRICHOME BIREFRINGENCE-LIKE 9-RELATED"/>
    <property type="match status" value="1"/>
</dbReference>
<evidence type="ECO:0000313" key="4">
    <source>
        <dbReference type="EMBL" id="KAG6770362.1"/>
    </source>
</evidence>
<dbReference type="InterPro" id="IPR029962">
    <property type="entry name" value="TBL"/>
</dbReference>
<gene>
    <name evidence="4" type="ORF">POTOM_026040</name>
</gene>
<dbReference type="PANTHER" id="PTHR32285:SF53">
    <property type="entry name" value="PROTEIN TRICHOME BIREFRINGENCE-LIKE 9"/>
    <property type="match status" value="1"/>
</dbReference>
<evidence type="ECO:0000256" key="1">
    <source>
        <dbReference type="ARBA" id="ARBA00007727"/>
    </source>
</evidence>
<organism evidence="4 5">
    <name type="scientific">Populus tomentosa</name>
    <name type="common">Chinese white poplar</name>
    <dbReference type="NCBI Taxonomy" id="118781"/>
    <lineage>
        <taxon>Eukaryota</taxon>
        <taxon>Viridiplantae</taxon>
        <taxon>Streptophyta</taxon>
        <taxon>Embryophyta</taxon>
        <taxon>Tracheophyta</taxon>
        <taxon>Spermatophyta</taxon>
        <taxon>Magnoliopsida</taxon>
        <taxon>eudicotyledons</taxon>
        <taxon>Gunneridae</taxon>
        <taxon>Pentapetalae</taxon>
        <taxon>rosids</taxon>
        <taxon>fabids</taxon>
        <taxon>Malpighiales</taxon>
        <taxon>Salicaceae</taxon>
        <taxon>Saliceae</taxon>
        <taxon>Populus</taxon>
    </lineage>
</organism>
<dbReference type="AlphaFoldDB" id="A0A8X8CXW6"/>
<comment type="similarity">
    <text evidence="1">Belongs to the PC-esterase family. TBL subfamily.</text>
</comment>